<dbReference type="PANTHER" id="PTHR35091:SF2">
    <property type="entry name" value="FLAGELLAR PROTEIN FLIL"/>
    <property type="match status" value="1"/>
</dbReference>
<dbReference type="Pfam" id="PF03748">
    <property type="entry name" value="FliL"/>
    <property type="match status" value="1"/>
</dbReference>
<dbReference type="Proteomes" id="UP000184082">
    <property type="component" value="Unassembled WGS sequence"/>
</dbReference>
<keyword evidence="7 10" id="KW-0283">Flagellar rotation</keyword>
<comment type="similarity">
    <text evidence="3 10">Belongs to the FliL family.</text>
</comment>
<dbReference type="GO" id="GO:0006935">
    <property type="term" value="P:chemotaxis"/>
    <property type="evidence" value="ECO:0007669"/>
    <property type="project" value="UniProtKB-KW"/>
</dbReference>
<keyword evidence="11" id="KW-0969">Cilium</keyword>
<keyword evidence="6 10" id="KW-0812">Transmembrane</keyword>
<evidence type="ECO:0000313" key="12">
    <source>
        <dbReference type="Proteomes" id="UP000184082"/>
    </source>
</evidence>
<keyword evidence="9 10" id="KW-0472">Membrane</keyword>
<dbReference type="STRING" id="1121266.SAMN02745883_00149"/>
<dbReference type="InterPro" id="IPR005503">
    <property type="entry name" value="FliL"/>
</dbReference>
<evidence type="ECO:0000256" key="6">
    <source>
        <dbReference type="ARBA" id="ARBA00022692"/>
    </source>
</evidence>
<dbReference type="GO" id="GO:0005886">
    <property type="term" value="C:plasma membrane"/>
    <property type="evidence" value="ECO:0007669"/>
    <property type="project" value="UniProtKB-SubCell"/>
</dbReference>
<comment type="subcellular location">
    <subcellularLocation>
        <location evidence="2">Cell membrane</location>
        <topology evidence="2">Single-pass membrane protein</topology>
    </subcellularLocation>
</comment>
<evidence type="ECO:0000256" key="8">
    <source>
        <dbReference type="ARBA" id="ARBA00022989"/>
    </source>
</evidence>
<keyword evidence="11" id="KW-0966">Cell projection</keyword>
<organism evidence="11 12">
    <name type="scientific">Caminicella sporogenes DSM 14501</name>
    <dbReference type="NCBI Taxonomy" id="1121266"/>
    <lineage>
        <taxon>Bacteria</taxon>
        <taxon>Bacillati</taxon>
        <taxon>Bacillota</taxon>
        <taxon>Clostridia</taxon>
        <taxon>Peptostreptococcales</taxon>
        <taxon>Caminicellaceae</taxon>
        <taxon>Caminicella</taxon>
    </lineage>
</organism>
<evidence type="ECO:0000256" key="4">
    <source>
        <dbReference type="ARBA" id="ARBA00022475"/>
    </source>
</evidence>
<dbReference type="RefSeq" id="WP_072965471.1">
    <property type="nucleotide sequence ID" value="NZ_FRAJ01000003.1"/>
</dbReference>
<feature type="transmembrane region" description="Helical" evidence="10">
    <location>
        <begin position="6"/>
        <end position="29"/>
    </location>
</feature>
<sequence length="137" mass="15972">MTVKKVLILSLIGLLIVTVTMAGIFFFMLNKNNNKEKKVEHFHYELGELYTNIKDSSRILKINITVEYTNKKLQEVLEAHRAKITNDILELLRNKTYKELIGQPGQQKARMDILSLVKKDINSEEISNIYFVEFIIQ</sequence>
<keyword evidence="12" id="KW-1185">Reference proteome</keyword>
<evidence type="ECO:0000256" key="5">
    <source>
        <dbReference type="ARBA" id="ARBA00022500"/>
    </source>
</evidence>
<keyword evidence="8 10" id="KW-1133">Transmembrane helix</keyword>
<dbReference type="EMBL" id="FRAJ01000003">
    <property type="protein sequence ID" value="SHJ68638.1"/>
    <property type="molecule type" value="Genomic_DNA"/>
</dbReference>
<evidence type="ECO:0000256" key="9">
    <source>
        <dbReference type="ARBA" id="ARBA00023136"/>
    </source>
</evidence>
<proteinExistence type="inferred from homology"/>
<dbReference type="PANTHER" id="PTHR35091">
    <property type="entry name" value="FLAGELLAR PROTEIN FLIL"/>
    <property type="match status" value="1"/>
</dbReference>
<keyword evidence="4 10" id="KW-1003">Cell membrane</keyword>
<gene>
    <name evidence="11" type="ORF">SAMN02745883_00149</name>
</gene>
<evidence type="ECO:0000256" key="1">
    <source>
        <dbReference type="ARBA" id="ARBA00002254"/>
    </source>
</evidence>
<protein>
    <recommendedName>
        <fullName evidence="10">Flagellar protein FliL</fullName>
    </recommendedName>
</protein>
<keyword evidence="5 10" id="KW-0145">Chemotaxis</keyword>
<evidence type="ECO:0000256" key="2">
    <source>
        <dbReference type="ARBA" id="ARBA00004162"/>
    </source>
</evidence>
<evidence type="ECO:0000256" key="10">
    <source>
        <dbReference type="RuleBase" id="RU364125"/>
    </source>
</evidence>
<comment type="function">
    <text evidence="1 10">Controls the rotational direction of flagella during chemotaxis.</text>
</comment>
<reference evidence="11 12" key="1">
    <citation type="submission" date="2016-11" db="EMBL/GenBank/DDBJ databases">
        <authorList>
            <person name="Jaros S."/>
            <person name="Januszkiewicz K."/>
            <person name="Wedrychowicz H."/>
        </authorList>
    </citation>
    <scope>NUCLEOTIDE SEQUENCE [LARGE SCALE GENOMIC DNA]</scope>
    <source>
        <strain evidence="11 12">DSM 14501</strain>
    </source>
</reference>
<evidence type="ECO:0000256" key="3">
    <source>
        <dbReference type="ARBA" id="ARBA00008281"/>
    </source>
</evidence>
<name>A0A1M6LBU6_9FIRM</name>
<keyword evidence="11" id="KW-0282">Flagellum</keyword>
<evidence type="ECO:0000313" key="11">
    <source>
        <dbReference type="EMBL" id="SHJ68638.1"/>
    </source>
</evidence>
<accession>A0A1M6LBU6</accession>
<dbReference type="AlphaFoldDB" id="A0A1M6LBU6"/>
<evidence type="ECO:0000256" key="7">
    <source>
        <dbReference type="ARBA" id="ARBA00022779"/>
    </source>
</evidence>
<dbReference type="GO" id="GO:0071978">
    <property type="term" value="P:bacterial-type flagellum-dependent swarming motility"/>
    <property type="evidence" value="ECO:0007669"/>
    <property type="project" value="TreeGrafter"/>
</dbReference>
<dbReference type="GO" id="GO:0009425">
    <property type="term" value="C:bacterial-type flagellum basal body"/>
    <property type="evidence" value="ECO:0007669"/>
    <property type="project" value="InterPro"/>
</dbReference>